<gene>
    <name evidence="8" type="ORF">PAPYR_2472</name>
</gene>
<keyword evidence="3 6" id="KW-1133">Transmembrane helix</keyword>
<feature type="region of interest" description="Disordered" evidence="5">
    <location>
        <begin position="102"/>
        <end position="133"/>
    </location>
</feature>
<keyword evidence="9" id="KW-1185">Reference proteome</keyword>
<sequence length="333" mass="37934">MQRRGAGVPPAASPSGSPINIDSEIRRILRTKDYYDILGIPRTATEAEITKAYRKVSLHALRCHSLHVAFCQLALKLHPDKCKAENATEAFKAVSRAASTLTNEQEKAEYDKWGPDGPPQQRPVPQHPRAQQPMTEEELFRRMFFMFQGMQPDDDEENPDLFTVLNNVRRRSAGGQVPVRSSFGHLMPLLLVLGFLLLLPTLFSSRGSSSSSRYSSYPSSSMEDMISFEKNRFHSVKRTTWPSRVDYWVSPMINNQLNSPWSRSSGPEFDNYAEDHFRKTMQTKCERERQNLSASIDAALTDKKLSPQEREKAAQKAAQKMPSCEQLKRLKKR</sequence>
<dbReference type="PRINTS" id="PR00625">
    <property type="entry name" value="JDOMAIN"/>
</dbReference>
<dbReference type="Proteomes" id="UP001141327">
    <property type="component" value="Unassembled WGS sequence"/>
</dbReference>
<feature type="region of interest" description="Disordered" evidence="5">
    <location>
        <begin position="298"/>
        <end position="333"/>
    </location>
</feature>
<dbReference type="EMBL" id="JAPMOS010000009">
    <property type="protein sequence ID" value="KAJ4461034.1"/>
    <property type="molecule type" value="Genomic_DNA"/>
</dbReference>
<feature type="compositionally biased region" description="Pro residues" evidence="5">
    <location>
        <begin position="116"/>
        <end position="126"/>
    </location>
</feature>
<evidence type="ECO:0000259" key="7">
    <source>
        <dbReference type="PROSITE" id="PS50076"/>
    </source>
</evidence>
<feature type="region of interest" description="Disordered" evidence="5">
    <location>
        <begin position="1"/>
        <end position="20"/>
    </location>
</feature>
<evidence type="ECO:0000256" key="5">
    <source>
        <dbReference type="SAM" id="MobiDB-lite"/>
    </source>
</evidence>
<comment type="caution">
    <text evidence="8">The sequence shown here is derived from an EMBL/GenBank/DDBJ whole genome shotgun (WGS) entry which is preliminary data.</text>
</comment>
<dbReference type="InterPro" id="IPR036869">
    <property type="entry name" value="J_dom_sf"/>
</dbReference>
<name>A0ABQ8UPD2_9EUKA</name>
<comment type="subcellular location">
    <subcellularLocation>
        <location evidence="1">Membrane</location>
        <topology evidence="1">Single-pass membrane protein</topology>
    </subcellularLocation>
</comment>
<feature type="compositionally biased region" description="Low complexity" evidence="5">
    <location>
        <begin position="1"/>
        <end position="18"/>
    </location>
</feature>
<organism evidence="8 9">
    <name type="scientific">Paratrimastix pyriformis</name>
    <dbReference type="NCBI Taxonomy" id="342808"/>
    <lineage>
        <taxon>Eukaryota</taxon>
        <taxon>Metamonada</taxon>
        <taxon>Preaxostyla</taxon>
        <taxon>Paratrimastigidae</taxon>
        <taxon>Paratrimastix</taxon>
    </lineage>
</organism>
<keyword evidence="4 6" id="KW-0472">Membrane</keyword>
<dbReference type="Pfam" id="PF09320">
    <property type="entry name" value="DUF1977"/>
    <property type="match status" value="1"/>
</dbReference>
<evidence type="ECO:0000256" key="1">
    <source>
        <dbReference type="ARBA" id="ARBA00004167"/>
    </source>
</evidence>
<dbReference type="PROSITE" id="PS50076">
    <property type="entry name" value="DNAJ_2"/>
    <property type="match status" value="1"/>
</dbReference>
<evidence type="ECO:0000313" key="9">
    <source>
        <dbReference type="Proteomes" id="UP001141327"/>
    </source>
</evidence>
<feature type="domain" description="J" evidence="7">
    <location>
        <begin position="33"/>
        <end position="114"/>
    </location>
</feature>
<dbReference type="InterPro" id="IPR051100">
    <property type="entry name" value="DnaJ_subfamily_B/C"/>
</dbReference>
<evidence type="ECO:0000256" key="6">
    <source>
        <dbReference type="SAM" id="Phobius"/>
    </source>
</evidence>
<reference evidence="8" key="1">
    <citation type="journal article" date="2022" name="bioRxiv">
        <title>Genomics of Preaxostyla Flagellates Illuminates Evolutionary Transitions and the Path Towards Mitochondrial Loss.</title>
        <authorList>
            <person name="Novak L.V.F."/>
            <person name="Treitli S.C."/>
            <person name="Pyrih J."/>
            <person name="Halakuc P."/>
            <person name="Pipaliya S.V."/>
            <person name="Vacek V."/>
            <person name="Brzon O."/>
            <person name="Soukal P."/>
            <person name="Eme L."/>
            <person name="Dacks J.B."/>
            <person name="Karnkowska A."/>
            <person name="Elias M."/>
            <person name="Hampl V."/>
        </authorList>
    </citation>
    <scope>NUCLEOTIDE SEQUENCE</scope>
    <source>
        <strain evidence="8">RCP-MX</strain>
    </source>
</reference>
<feature type="transmembrane region" description="Helical" evidence="6">
    <location>
        <begin position="183"/>
        <end position="203"/>
    </location>
</feature>
<evidence type="ECO:0000256" key="2">
    <source>
        <dbReference type="ARBA" id="ARBA00022692"/>
    </source>
</evidence>
<dbReference type="PANTHER" id="PTHR43908">
    <property type="entry name" value="AT29763P-RELATED"/>
    <property type="match status" value="1"/>
</dbReference>
<dbReference type="InterPro" id="IPR001623">
    <property type="entry name" value="DnaJ_domain"/>
</dbReference>
<proteinExistence type="predicted"/>
<dbReference type="CDD" id="cd06257">
    <property type="entry name" value="DnaJ"/>
    <property type="match status" value="1"/>
</dbReference>
<dbReference type="SMART" id="SM00271">
    <property type="entry name" value="DnaJ"/>
    <property type="match status" value="1"/>
</dbReference>
<protein>
    <submittedName>
        <fullName evidence="8">DnaJ subfamily B member 14</fullName>
    </submittedName>
</protein>
<keyword evidence="2 6" id="KW-0812">Transmembrane</keyword>
<dbReference type="Gene3D" id="1.10.287.110">
    <property type="entry name" value="DnaJ domain"/>
    <property type="match status" value="1"/>
</dbReference>
<evidence type="ECO:0000313" key="8">
    <source>
        <dbReference type="EMBL" id="KAJ4461034.1"/>
    </source>
</evidence>
<dbReference type="SUPFAM" id="SSF46565">
    <property type="entry name" value="Chaperone J-domain"/>
    <property type="match status" value="1"/>
</dbReference>
<feature type="compositionally biased region" description="Basic and acidic residues" evidence="5">
    <location>
        <begin position="300"/>
        <end position="314"/>
    </location>
</feature>
<evidence type="ECO:0000256" key="4">
    <source>
        <dbReference type="ARBA" id="ARBA00023136"/>
    </source>
</evidence>
<feature type="compositionally biased region" description="Basic and acidic residues" evidence="5">
    <location>
        <begin position="104"/>
        <end position="114"/>
    </location>
</feature>
<evidence type="ECO:0000256" key="3">
    <source>
        <dbReference type="ARBA" id="ARBA00022989"/>
    </source>
</evidence>
<dbReference type="InterPro" id="IPR015399">
    <property type="entry name" value="DUF1977_DnaJ-like"/>
</dbReference>
<accession>A0ABQ8UPD2</accession>
<dbReference type="Pfam" id="PF00226">
    <property type="entry name" value="DnaJ"/>
    <property type="match status" value="2"/>
</dbReference>